<dbReference type="PRINTS" id="PR00019">
    <property type="entry name" value="LEURICHRPT"/>
</dbReference>
<keyword evidence="2" id="KW-0677">Repeat</keyword>
<dbReference type="PROSITE" id="PS51450">
    <property type="entry name" value="LRR"/>
    <property type="match status" value="2"/>
</dbReference>
<dbReference type="SUPFAM" id="SSF52058">
    <property type="entry name" value="L domain-like"/>
    <property type="match status" value="1"/>
</dbReference>
<accession>A0A822Y6U7</accession>
<keyword evidence="4" id="KW-1185">Reference proteome</keyword>
<dbReference type="Pfam" id="PF13516">
    <property type="entry name" value="LRR_6"/>
    <property type="match status" value="1"/>
</dbReference>
<dbReference type="InterPro" id="IPR001611">
    <property type="entry name" value="Leu-rich_rpt"/>
</dbReference>
<protein>
    <submittedName>
        <fullName evidence="3">Uncharacterized protein</fullName>
    </submittedName>
</protein>
<evidence type="ECO:0000256" key="2">
    <source>
        <dbReference type="ARBA" id="ARBA00022737"/>
    </source>
</evidence>
<proteinExistence type="predicted"/>
<organism evidence="3 4">
    <name type="scientific">Nelumbo nucifera</name>
    <name type="common">Sacred lotus</name>
    <dbReference type="NCBI Taxonomy" id="4432"/>
    <lineage>
        <taxon>Eukaryota</taxon>
        <taxon>Viridiplantae</taxon>
        <taxon>Streptophyta</taxon>
        <taxon>Embryophyta</taxon>
        <taxon>Tracheophyta</taxon>
        <taxon>Spermatophyta</taxon>
        <taxon>Magnoliopsida</taxon>
        <taxon>Proteales</taxon>
        <taxon>Nelumbonaceae</taxon>
        <taxon>Nelumbo</taxon>
    </lineage>
</organism>
<sequence>MNHLGRNVGLCPTSKTNSTLLLSSVQKLNLSHNRFTNLVHLPGFSNLQVLNLSHNELRVLPSRVENLARLEHLDLSSCNILGSLEPIANLRSL</sequence>
<reference evidence="3 4" key="1">
    <citation type="journal article" date="2020" name="Mol. Biol. Evol.">
        <title>Distinct Expression and Methylation Patterns for Genes with Different Fates following a Single Whole-Genome Duplication in Flowering Plants.</title>
        <authorList>
            <person name="Shi T."/>
            <person name="Rahmani R.S."/>
            <person name="Gugger P.F."/>
            <person name="Wang M."/>
            <person name="Li H."/>
            <person name="Zhang Y."/>
            <person name="Li Z."/>
            <person name="Wang Q."/>
            <person name="Van de Peer Y."/>
            <person name="Marchal K."/>
            <person name="Chen J."/>
        </authorList>
    </citation>
    <scope>NUCLEOTIDE SEQUENCE [LARGE SCALE GENOMIC DNA]</scope>
    <source>
        <tissue evidence="3">Leaf</tissue>
    </source>
</reference>
<gene>
    <name evidence="3" type="ORF">HUJ06_029221</name>
</gene>
<dbReference type="Proteomes" id="UP000607653">
    <property type="component" value="Unassembled WGS sequence"/>
</dbReference>
<dbReference type="InterPro" id="IPR032675">
    <property type="entry name" value="LRR_dom_sf"/>
</dbReference>
<dbReference type="InterPro" id="IPR025875">
    <property type="entry name" value="Leu-rich_rpt_4"/>
</dbReference>
<dbReference type="AlphaFoldDB" id="A0A822Y6U7"/>
<dbReference type="Gene3D" id="3.80.10.10">
    <property type="entry name" value="Ribonuclease Inhibitor"/>
    <property type="match status" value="1"/>
</dbReference>
<evidence type="ECO:0000313" key="3">
    <source>
        <dbReference type="EMBL" id="DAD27753.1"/>
    </source>
</evidence>
<evidence type="ECO:0000313" key="4">
    <source>
        <dbReference type="Proteomes" id="UP000607653"/>
    </source>
</evidence>
<dbReference type="EMBL" id="DUZY01000002">
    <property type="protein sequence ID" value="DAD27753.1"/>
    <property type="molecule type" value="Genomic_DNA"/>
</dbReference>
<keyword evidence="1" id="KW-0433">Leucine-rich repeat</keyword>
<evidence type="ECO:0000256" key="1">
    <source>
        <dbReference type="ARBA" id="ARBA00022614"/>
    </source>
</evidence>
<name>A0A822Y6U7_NELNU</name>
<dbReference type="Pfam" id="PF12799">
    <property type="entry name" value="LRR_4"/>
    <property type="match status" value="1"/>
</dbReference>
<comment type="caution">
    <text evidence="3">The sequence shown here is derived from an EMBL/GenBank/DDBJ whole genome shotgun (WGS) entry which is preliminary data.</text>
</comment>